<name>A0ABD3RRJ2_9STRA</name>
<feature type="region of interest" description="Disordered" evidence="1">
    <location>
        <begin position="107"/>
        <end position="160"/>
    </location>
</feature>
<feature type="region of interest" description="Disordered" evidence="1">
    <location>
        <begin position="1"/>
        <end position="53"/>
    </location>
</feature>
<gene>
    <name evidence="3" type="ORF">ACHAXA_001959</name>
</gene>
<accession>A0ABD3RRJ2</accession>
<feature type="compositionally biased region" description="Basic and acidic residues" evidence="1">
    <location>
        <begin position="137"/>
        <end position="146"/>
    </location>
</feature>
<keyword evidence="2" id="KW-0472">Membrane</keyword>
<feature type="region of interest" description="Disordered" evidence="1">
    <location>
        <begin position="195"/>
        <end position="277"/>
    </location>
</feature>
<feature type="region of interest" description="Disordered" evidence="1">
    <location>
        <begin position="381"/>
        <end position="412"/>
    </location>
</feature>
<dbReference type="Proteomes" id="UP001530377">
    <property type="component" value="Unassembled WGS sequence"/>
</dbReference>
<feature type="transmembrane region" description="Helical" evidence="2">
    <location>
        <begin position="77"/>
        <end position="100"/>
    </location>
</feature>
<feature type="compositionally biased region" description="Basic and acidic residues" evidence="1">
    <location>
        <begin position="240"/>
        <end position="254"/>
    </location>
</feature>
<feature type="compositionally biased region" description="Low complexity" evidence="1">
    <location>
        <begin position="209"/>
        <end position="224"/>
    </location>
</feature>
<feature type="region of interest" description="Disordered" evidence="1">
    <location>
        <begin position="541"/>
        <end position="595"/>
    </location>
</feature>
<feature type="compositionally biased region" description="Basic and acidic residues" evidence="1">
    <location>
        <begin position="38"/>
        <end position="48"/>
    </location>
</feature>
<evidence type="ECO:0008006" key="5">
    <source>
        <dbReference type="Google" id="ProtNLM"/>
    </source>
</evidence>
<protein>
    <recommendedName>
        <fullName evidence="5">Pectate lyase</fullName>
    </recommendedName>
</protein>
<organism evidence="3 4">
    <name type="scientific">Cyclostephanos tholiformis</name>
    <dbReference type="NCBI Taxonomy" id="382380"/>
    <lineage>
        <taxon>Eukaryota</taxon>
        <taxon>Sar</taxon>
        <taxon>Stramenopiles</taxon>
        <taxon>Ochrophyta</taxon>
        <taxon>Bacillariophyta</taxon>
        <taxon>Coscinodiscophyceae</taxon>
        <taxon>Thalassiosirophycidae</taxon>
        <taxon>Stephanodiscales</taxon>
        <taxon>Stephanodiscaceae</taxon>
        <taxon>Cyclostephanos</taxon>
    </lineage>
</organism>
<sequence>MVAGGKKNRHNHNGGGNRSRSHHVDNTTNNPPPPPSSADREYDHHSDVDGDNGADQFVDPSLDFCQRFFGDVLYTNFNVMALFLIATLLPVLCWIPHFLIEYGAMGGGRGRRDGTGTGTTTSSSSSSSSSYKGNAALHDEPAMSERRGRRRGTIHPHDVLAELGLRSTTRTTTGVPSSFRDYFDVVIGEEGDYYYPHATIQPNPDYRGRSTMTEESTTSPSSTSSDEDSGGRGGSGGGERSSKRGGKNEGRGRTNDPPPVPSHLLRRDRVSSVPPVLCPDGVTRGYDNWIDLRDALSEANDNAAEDFLLWNEYLVAIGYEHDGDGEGVGGLEFEGGASYTPPEPFVICPGMTLNHWGTSRGGGGWLSPRAWATYLTSFLLPSSSSPSSSRRRRRQRRRRRFQGGKGGGGIGMGGGDAGPIFVNAEDLIIECDMCAIDMTGTHLSFGPYARNVLIRGITFRGATTSSLTFHHHGADVRFEDCYWLYNSGGIVRNGPQQQQLGGYDDVYGGASGSTTTAGAVADINSTSSVSFHRCVMDDVKQNPKRTTTGAGIANVPGMNPPAGHHGGMMMNQYGNGGSGGDPGNPSSAFAKERRQ</sequence>
<evidence type="ECO:0000313" key="4">
    <source>
        <dbReference type="Proteomes" id="UP001530377"/>
    </source>
</evidence>
<feature type="compositionally biased region" description="Basic residues" evidence="1">
    <location>
        <begin position="389"/>
        <end position="402"/>
    </location>
</feature>
<reference evidence="3 4" key="1">
    <citation type="submission" date="2024-10" db="EMBL/GenBank/DDBJ databases">
        <title>Updated reference genomes for cyclostephanoid diatoms.</title>
        <authorList>
            <person name="Roberts W.R."/>
            <person name="Alverson A.J."/>
        </authorList>
    </citation>
    <scope>NUCLEOTIDE SEQUENCE [LARGE SCALE GENOMIC DNA]</scope>
    <source>
        <strain evidence="3 4">AJA228-03</strain>
    </source>
</reference>
<comment type="caution">
    <text evidence="3">The sequence shown here is derived from an EMBL/GenBank/DDBJ whole genome shotgun (WGS) entry which is preliminary data.</text>
</comment>
<dbReference type="EMBL" id="JALLPB020000193">
    <property type="protein sequence ID" value="KAL3815555.1"/>
    <property type="molecule type" value="Genomic_DNA"/>
</dbReference>
<evidence type="ECO:0000256" key="2">
    <source>
        <dbReference type="SAM" id="Phobius"/>
    </source>
</evidence>
<dbReference type="AlphaFoldDB" id="A0ABD3RRJ2"/>
<feature type="compositionally biased region" description="Basic residues" evidence="1">
    <location>
        <begin position="1"/>
        <end position="12"/>
    </location>
</feature>
<keyword evidence="2" id="KW-0812">Transmembrane</keyword>
<keyword evidence="4" id="KW-1185">Reference proteome</keyword>
<keyword evidence="2" id="KW-1133">Transmembrane helix</keyword>
<evidence type="ECO:0000313" key="3">
    <source>
        <dbReference type="EMBL" id="KAL3815555.1"/>
    </source>
</evidence>
<proteinExistence type="predicted"/>
<evidence type="ECO:0000256" key="1">
    <source>
        <dbReference type="SAM" id="MobiDB-lite"/>
    </source>
</evidence>
<feature type="compositionally biased region" description="Gly residues" evidence="1">
    <location>
        <begin position="403"/>
        <end position="412"/>
    </location>
</feature>
<feature type="compositionally biased region" description="Low complexity" evidence="1">
    <location>
        <begin position="118"/>
        <end position="130"/>
    </location>
</feature>